<reference evidence="5" key="1">
    <citation type="submission" date="2016-06" db="UniProtKB">
        <authorList>
            <consortium name="WormBaseParasite"/>
        </authorList>
    </citation>
    <scope>IDENTIFICATION</scope>
</reference>
<accession>A0A183DI90</accession>
<evidence type="ECO:0000256" key="1">
    <source>
        <dbReference type="ARBA" id="ARBA00048287"/>
    </source>
</evidence>
<reference evidence="3 4" key="2">
    <citation type="submission" date="2018-11" db="EMBL/GenBank/DDBJ databases">
        <authorList>
            <consortium name="Pathogen Informatics"/>
        </authorList>
    </citation>
    <scope>NUCLEOTIDE SEQUENCE [LARGE SCALE GENOMIC DNA]</scope>
</reference>
<dbReference type="Pfam" id="PF00850">
    <property type="entry name" value="Hist_deacetyl"/>
    <property type="match status" value="1"/>
</dbReference>
<dbReference type="InterPro" id="IPR023801">
    <property type="entry name" value="His_deacetylse_dom"/>
</dbReference>
<dbReference type="Gene3D" id="3.40.800.20">
    <property type="entry name" value="Histone deacetylase domain"/>
    <property type="match status" value="1"/>
</dbReference>
<comment type="catalytic activity">
    <reaction evidence="1">
        <text>N(6)-acetyl-L-lysyl-[histone] + H2O = L-lysyl-[histone] + acetate</text>
        <dbReference type="Rhea" id="RHEA:58196"/>
        <dbReference type="Rhea" id="RHEA-COMP:9845"/>
        <dbReference type="Rhea" id="RHEA-COMP:11338"/>
        <dbReference type="ChEBI" id="CHEBI:15377"/>
        <dbReference type="ChEBI" id="CHEBI:29969"/>
        <dbReference type="ChEBI" id="CHEBI:30089"/>
        <dbReference type="ChEBI" id="CHEBI:61930"/>
        <dbReference type="EC" id="3.5.1.98"/>
    </reaction>
</comment>
<organism evidence="5">
    <name type="scientific">Gongylonema pulchrum</name>
    <dbReference type="NCBI Taxonomy" id="637853"/>
    <lineage>
        <taxon>Eukaryota</taxon>
        <taxon>Metazoa</taxon>
        <taxon>Ecdysozoa</taxon>
        <taxon>Nematoda</taxon>
        <taxon>Chromadorea</taxon>
        <taxon>Rhabditida</taxon>
        <taxon>Spirurina</taxon>
        <taxon>Spiruromorpha</taxon>
        <taxon>Spiruroidea</taxon>
        <taxon>Gongylonematidae</taxon>
        <taxon>Gongylonema</taxon>
    </lineage>
</organism>
<evidence type="ECO:0000259" key="2">
    <source>
        <dbReference type="Pfam" id="PF00850"/>
    </source>
</evidence>
<dbReference type="OrthoDB" id="5791079at2759"/>
<sequence length="140" mass="16000">MKTVEQLEHYCRSHELLWLCPDSVRIARLVVGGVIDFVKANIQGRIGNGFAIVRPPGHHSYGKLPQGFCIFNNIAIAAKYAIEKLGINKVLILDVDYHCGNGLYHSLKGDNHFLYVNFHAYHHGAFWPYEEEYDYDNEHG</sequence>
<evidence type="ECO:0000313" key="5">
    <source>
        <dbReference type="WBParaSite" id="GPUH_0000844001-mRNA-1"/>
    </source>
</evidence>
<dbReference type="InterPro" id="IPR037138">
    <property type="entry name" value="His_deacetylse_dom_sf"/>
</dbReference>
<dbReference type="PANTHER" id="PTHR10625:SF1">
    <property type="entry name" value="HISTONE DEACETYLASE DOMAIN-CONTAINING PROTEIN"/>
    <property type="match status" value="1"/>
</dbReference>
<dbReference type="WBParaSite" id="GPUH_0000844001-mRNA-1">
    <property type="protein sequence ID" value="GPUH_0000844001-mRNA-1"/>
    <property type="gene ID" value="GPUH_0000844001"/>
</dbReference>
<keyword evidence="4" id="KW-1185">Reference proteome</keyword>
<dbReference type="GO" id="GO:0141221">
    <property type="term" value="F:histone deacetylase activity, hydrolytic mechanism"/>
    <property type="evidence" value="ECO:0007669"/>
    <property type="project" value="UniProtKB-EC"/>
</dbReference>
<dbReference type="PANTHER" id="PTHR10625">
    <property type="entry name" value="HISTONE DEACETYLASE HDAC1-RELATED"/>
    <property type="match status" value="1"/>
</dbReference>
<dbReference type="GO" id="GO:0040029">
    <property type="term" value="P:epigenetic regulation of gene expression"/>
    <property type="evidence" value="ECO:0007669"/>
    <property type="project" value="TreeGrafter"/>
</dbReference>
<proteinExistence type="predicted"/>
<dbReference type="Proteomes" id="UP000271098">
    <property type="component" value="Unassembled WGS sequence"/>
</dbReference>
<name>A0A183DI90_9BILA</name>
<evidence type="ECO:0000313" key="4">
    <source>
        <dbReference type="Proteomes" id="UP000271098"/>
    </source>
</evidence>
<dbReference type="SUPFAM" id="SSF52768">
    <property type="entry name" value="Arginase/deacetylase"/>
    <property type="match status" value="1"/>
</dbReference>
<dbReference type="EMBL" id="UYRT01024598">
    <property type="protein sequence ID" value="VDK62653.1"/>
    <property type="molecule type" value="Genomic_DNA"/>
</dbReference>
<protein>
    <submittedName>
        <fullName evidence="5">Hist_deacetyl domain-containing protein</fullName>
    </submittedName>
</protein>
<gene>
    <name evidence="3" type="ORF">GPUH_LOCUS8432</name>
</gene>
<dbReference type="GO" id="GO:0000118">
    <property type="term" value="C:histone deacetylase complex"/>
    <property type="evidence" value="ECO:0007669"/>
    <property type="project" value="TreeGrafter"/>
</dbReference>
<evidence type="ECO:0000313" key="3">
    <source>
        <dbReference type="EMBL" id="VDK62653.1"/>
    </source>
</evidence>
<feature type="domain" description="Histone deacetylase" evidence="2">
    <location>
        <begin position="14"/>
        <end position="134"/>
    </location>
</feature>
<dbReference type="InterPro" id="IPR023696">
    <property type="entry name" value="Ureohydrolase_dom_sf"/>
</dbReference>
<dbReference type="InterPro" id="IPR000286">
    <property type="entry name" value="HDACs"/>
</dbReference>
<dbReference type="AlphaFoldDB" id="A0A183DI90"/>
<dbReference type="PRINTS" id="PR01270">
    <property type="entry name" value="HDASUPER"/>
</dbReference>